<organism evidence="1 2">
    <name type="scientific">Hartmannibacter diazotrophicus</name>
    <dbReference type="NCBI Taxonomy" id="1482074"/>
    <lineage>
        <taxon>Bacteria</taxon>
        <taxon>Pseudomonadati</taxon>
        <taxon>Pseudomonadota</taxon>
        <taxon>Alphaproteobacteria</taxon>
        <taxon>Hyphomicrobiales</taxon>
        <taxon>Pleomorphomonadaceae</taxon>
        <taxon>Hartmannibacter</taxon>
    </lineage>
</organism>
<accession>A0A2C9D4V0</accession>
<dbReference type="InterPro" id="IPR008772">
    <property type="entry name" value="Phosphonate_metab_PhnH"/>
</dbReference>
<dbReference type="GO" id="GO:0061693">
    <property type="term" value="F:alpha-D-ribose 1-methylphosphonate 5-triphosphate synthase activity"/>
    <property type="evidence" value="ECO:0007669"/>
    <property type="project" value="UniProtKB-EC"/>
</dbReference>
<protein>
    <submittedName>
        <fullName evidence="1">Alpha-D-ribose 1-methylphosphonate 5-triphosphate synthase subunit PhnH</fullName>
        <ecNumber evidence="1">2.7.8.37</ecNumber>
    </submittedName>
</protein>
<dbReference type="KEGG" id="hdi:HDIA_1775"/>
<dbReference type="EC" id="2.7.8.37" evidence="1"/>
<dbReference type="Gene3D" id="3.40.50.11310">
    <property type="entry name" value="Bacterial phosphonate metabolism protein PhnH"/>
    <property type="match status" value="1"/>
</dbReference>
<evidence type="ECO:0000313" key="1">
    <source>
        <dbReference type="EMBL" id="SON55316.1"/>
    </source>
</evidence>
<dbReference type="PIRSF" id="PIRSF020680">
    <property type="entry name" value="PhnH"/>
    <property type="match status" value="1"/>
</dbReference>
<reference evidence="2" key="1">
    <citation type="submission" date="2017-09" db="EMBL/GenBank/DDBJ databases">
        <title>Genome sequence of Nannocystis excedens DSM 71.</title>
        <authorList>
            <person name="Blom J."/>
        </authorList>
    </citation>
    <scope>NUCLEOTIDE SEQUENCE [LARGE SCALE GENOMIC DNA]</scope>
    <source>
        <strain evidence="2">type strain: E19</strain>
    </source>
</reference>
<dbReference type="EMBL" id="LT960614">
    <property type="protein sequence ID" value="SON55316.1"/>
    <property type="molecule type" value="Genomic_DNA"/>
</dbReference>
<dbReference type="NCBIfam" id="TIGR03292">
    <property type="entry name" value="PhnH_redo"/>
    <property type="match status" value="1"/>
</dbReference>
<dbReference type="InterPro" id="IPR038058">
    <property type="entry name" value="PhnH-like_sp"/>
</dbReference>
<dbReference type="Proteomes" id="UP000223606">
    <property type="component" value="Chromosome 1"/>
</dbReference>
<keyword evidence="1" id="KW-0808">Transferase</keyword>
<dbReference type="RefSeq" id="WP_099555841.1">
    <property type="nucleotide sequence ID" value="NZ_LT960614.1"/>
</dbReference>
<sequence>METLARSLEGGFANLVFDAQSIFRAVMDAMARPGRVNPVSDLAHPPKPLAAAAGAVILALCDQDTSVWLAPDLAASEAVKAWIGFHAGTPLVARSQEAAFAICAGGGHLPVLDSFKQGEQDYPDRSTTLVMQVESLTGGAELRLEGPGIESFETLASRGLPEQFVDQWRWNNKRFPRGVDVILAAPEGIACLPRTTRITAKEA</sequence>
<dbReference type="AlphaFoldDB" id="A0A2C9D4V0"/>
<gene>
    <name evidence="1" type="primary">phnH</name>
    <name evidence="1" type="ORF">HDIA_1775</name>
</gene>
<keyword evidence="2" id="KW-1185">Reference proteome</keyword>
<name>A0A2C9D4V0_9HYPH</name>
<dbReference type="OrthoDB" id="9814509at2"/>
<dbReference type="Pfam" id="PF05845">
    <property type="entry name" value="PhnH"/>
    <property type="match status" value="1"/>
</dbReference>
<dbReference type="GO" id="GO:0019634">
    <property type="term" value="P:organic phosphonate metabolic process"/>
    <property type="evidence" value="ECO:0007669"/>
    <property type="project" value="InterPro"/>
</dbReference>
<evidence type="ECO:0000313" key="2">
    <source>
        <dbReference type="Proteomes" id="UP000223606"/>
    </source>
</evidence>
<proteinExistence type="predicted"/>
<dbReference type="SUPFAM" id="SSF159709">
    <property type="entry name" value="PhnH-like"/>
    <property type="match status" value="1"/>
</dbReference>